<dbReference type="AlphaFoldDB" id="X1U9G2"/>
<dbReference type="GO" id="GO:0006352">
    <property type="term" value="P:DNA-templated transcription initiation"/>
    <property type="evidence" value="ECO:0007669"/>
    <property type="project" value="InterPro"/>
</dbReference>
<comment type="caution">
    <text evidence="2">The sequence shown here is derived from an EMBL/GenBank/DDBJ whole genome shotgun (WGS) entry which is preliminary data.</text>
</comment>
<organism evidence="2">
    <name type="scientific">marine sediment metagenome</name>
    <dbReference type="NCBI Taxonomy" id="412755"/>
    <lineage>
        <taxon>unclassified sequences</taxon>
        <taxon>metagenomes</taxon>
        <taxon>ecological metagenomes</taxon>
    </lineage>
</organism>
<dbReference type="InterPro" id="IPR013325">
    <property type="entry name" value="RNA_pol_sigma_r2"/>
</dbReference>
<dbReference type="EMBL" id="BARW01019541">
    <property type="protein sequence ID" value="GAI96475.1"/>
    <property type="molecule type" value="Genomic_DNA"/>
</dbReference>
<feature type="domain" description="RNA polymerase sigma-70 region 2" evidence="1">
    <location>
        <begin position="14"/>
        <end position="79"/>
    </location>
</feature>
<gene>
    <name evidence="2" type="ORF">S12H4_33184</name>
</gene>
<proteinExistence type="predicted"/>
<reference evidence="2" key="1">
    <citation type="journal article" date="2014" name="Front. Microbiol.">
        <title>High frequency of phylogenetically diverse reductive dehalogenase-homologous genes in deep subseafloor sedimentary metagenomes.</title>
        <authorList>
            <person name="Kawai M."/>
            <person name="Futagami T."/>
            <person name="Toyoda A."/>
            <person name="Takaki Y."/>
            <person name="Nishi S."/>
            <person name="Hori S."/>
            <person name="Arai W."/>
            <person name="Tsubouchi T."/>
            <person name="Morono Y."/>
            <person name="Uchiyama I."/>
            <person name="Ito T."/>
            <person name="Fujiyama A."/>
            <person name="Inagaki F."/>
            <person name="Takami H."/>
        </authorList>
    </citation>
    <scope>NUCLEOTIDE SEQUENCE</scope>
    <source>
        <strain evidence="2">Expedition CK06-06</strain>
    </source>
</reference>
<evidence type="ECO:0000313" key="2">
    <source>
        <dbReference type="EMBL" id="GAI96475.1"/>
    </source>
</evidence>
<protein>
    <recommendedName>
        <fullName evidence="1">RNA polymerase sigma-70 region 2 domain-containing protein</fullName>
    </recommendedName>
</protein>
<accession>X1U9G2</accession>
<dbReference type="SUPFAM" id="SSF88946">
    <property type="entry name" value="Sigma2 domain of RNA polymerase sigma factors"/>
    <property type="match status" value="1"/>
</dbReference>
<evidence type="ECO:0000259" key="1">
    <source>
        <dbReference type="Pfam" id="PF04542"/>
    </source>
</evidence>
<sequence>MKMTIPQNILNEAYPIIERLAKSRSANGAFAYYENNDVYQEIWCMCLEALERYDSQIGPIENYLVRHVTNRIKNLKRDRYFRPGSDISTSGLARVRMNLINALPLDGGDIAVQGVLLCSTTASVEP</sequence>
<feature type="non-terminal residue" evidence="2">
    <location>
        <position position="126"/>
    </location>
</feature>
<name>X1U9G2_9ZZZZ</name>
<dbReference type="GO" id="GO:0003700">
    <property type="term" value="F:DNA-binding transcription factor activity"/>
    <property type="evidence" value="ECO:0007669"/>
    <property type="project" value="InterPro"/>
</dbReference>
<dbReference type="InterPro" id="IPR007627">
    <property type="entry name" value="RNA_pol_sigma70_r2"/>
</dbReference>
<dbReference type="Pfam" id="PF04542">
    <property type="entry name" value="Sigma70_r2"/>
    <property type="match status" value="1"/>
</dbReference>